<dbReference type="GO" id="GO:0003743">
    <property type="term" value="F:translation initiation factor activity"/>
    <property type="evidence" value="ECO:0007669"/>
    <property type="project" value="UniProtKB-UniRule"/>
</dbReference>
<accession>A0A914X8I4</accession>
<proteinExistence type="inferred from homology"/>
<feature type="compositionally biased region" description="Basic and acidic residues" evidence="5">
    <location>
        <begin position="12"/>
        <end position="30"/>
    </location>
</feature>
<evidence type="ECO:0000256" key="5">
    <source>
        <dbReference type="SAM" id="MobiDB-lite"/>
    </source>
</evidence>
<dbReference type="PANTHER" id="PTHR13242">
    <property type="entry name" value="EUKARYOTIC TRANSLATION INITIATION FACTOR 3"/>
    <property type="match status" value="1"/>
</dbReference>
<reference evidence="7" key="1">
    <citation type="submission" date="2022-11" db="UniProtKB">
        <authorList>
            <consortium name="WormBaseParasite"/>
        </authorList>
    </citation>
    <scope>IDENTIFICATION</scope>
</reference>
<evidence type="ECO:0000256" key="4">
    <source>
        <dbReference type="HAMAP-Rule" id="MF_03011"/>
    </source>
</evidence>
<evidence type="ECO:0000256" key="3">
    <source>
        <dbReference type="ARBA" id="ARBA00022917"/>
    </source>
</evidence>
<sequence length="572" mass="66547">MEFTKAKSAKVIPRESTDVYDDDAHTGDPERDLAYEREQAQGGYASQPTSADPRLPDDVIEYLRYFKRMVEEQNVAEIHSLYEHGFPELTDRFFREKLWPNDKVVEGIVGNQNRLFLILYKEVYFRHVYMKMQRGPSLGHRYDSYMNYQDLFFEILNAKEEPLELQLPNIWLWDTIDEFVYQFQSFCLYKANPGKRSSDELEDLVQIEQNQNIWNIYPVLNILYSLIEKSQINDQLIAINTGRNPDDVADDFGRHALYFKLGYFSLIGLLRTHVLLGDYYQALKTVENLELDPKGLYNTVPSCLVTLHYFVGFSHMMMRNYGEATKIFVNCLMYIQRTKNVQQQHHQAKKNPWQYDVIGKSNDQLYHLLAICLTIQPQRIDEAVLSQLQEKTGDRMTRMAKGDMDEFKLAFQQGCPKFLSPTTAVFEGGNLSKEPLLRQCNAFLEGIESQVAIPILRGYLKLYTTLPMKKLASFMDVTDEEYDTFVGKLLSFKHIVSELGKESGDEVNAEDDTTADLDFYIDKDMICIADTKVARRVGEYFIKHIQKLQEVNRNLKRLPIGPVQQRSQQANR</sequence>
<protein>
    <recommendedName>
        <fullName evidence="4">Eukaryotic translation initiation factor 3 subunit L</fullName>
        <shortName evidence="4">eIF3l</shortName>
    </recommendedName>
</protein>
<dbReference type="AlphaFoldDB" id="A0A914X8I4"/>
<dbReference type="HAMAP" id="MF_03011">
    <property type="entry name" value="eIF3l"/>
    <property type="match status" value="1"/>
</dbReference>
<dbReference type="Proteomes" id="UP000887566">
    <property type="component" value="Unplaced"/>
</dbReference>
<evidence type="ECO:0000313" key="6">
    <source>
        <dbReference type="Proteomes" id="UP000887566"/>
    </source>
</evidence>
<keyword evidence="2 4" id="KW-0396">Initiation factor</keyword>
<keyword evidence="6" id="KW-1185">Reference proteome</keyword>
<dbReference type="GO" id="GO:0033290">
    <property type="term" value="C:eukaryotic 48S preinitiation complex"/>
    <property type="evidence" value="ECO:0007669"/>
    <property type="project" value="UniProtKB-UniRule"/>
</dbReference>
<dbReference type="PANTHER" id="PTHR13242:SF0">
    <property type="entry name" value="EUKARYOTIC TRANSLATION INITIATION FACTOR 3 SUBUNIT L"/>
    <property type="match status" value="1"/>
</dbReference>
<comment type="subunit">
    <text evidence="4">Component of the eukaryotic translation initiation factor 3 (eIF-3) complex.</text>
</comment>
<feature type="region of interest" description="Disordered" evidence="5">
    <location>
        <begin position="1"/>
        <end position="30"/>
    </location>
</feature>
<dbReference type="Pfam" id="PF10255">
    <property type="entry name" value="Paf67"/>
    <property type="match status" value="1"/>
</dbReference>
<evidence type="ECO:0000313" key="7">
    <source>
        <dbReference type="WBParaSite" id="PSAMB.scaffold646size44613.g7656.t1"/>
    </source>
</evidence>
<dbReference type="GO" id="GO:0016282">
    <property type="term" value="C:eukaryotic 43S preinitiation complex"/>
    <property type="evidence" value="ECO:0007669"/>
    <property type="project" value="UniProtKB-UniRule"/>
</dbReference>
<organism evidence="6 7">
    <name type="scientific">Plectus sambesii</name>
    <dbReference type="NCBI Taxonomy" id="2011161"/>
    <lineage>
        <taxon>Eukaryota</taxon>
        <taxon>Metazoa</taxon>
        <taxon>Ecdysozoa</taxon>
        <taxon>Nematoda</taxon>
        <taxon>Chromadorea</taxon>
        <taxon>Plectida</taxon>
        <taxon>Plectina</taxon>
        <taxon>Plectoidea</taxon>
        <taxon>Plectidae</taxon>
        <taxon>Plectus</taxon>
    </lineage>
</organism>
<dbReference type="WBParaSite" id="PSAMB.scaffold646size44613.g7656.t1">
    <property type="protein sequence ID" value="PSAMB.scaffold646size44613.g7656.t1"/>
    <property type="gene ID" value="PSAMB.scaffold646size44613.g7656"/>
</dbReference>
<comment type="function">
    <text evidence="4">Component of the eukaryotic translation initiation factor 3 (eIF-3) complex, which is involved in protein synthesis of a specialized repertoire of mRNAs and, together with other initiation factors, stimulates binding of mRNA and methionyl-tRNAi to the 40S ribosome. The eIF-3 complex specifically targets and initiates translation of a subset of mRNAs involved in cell proliferation.</text>
</comment>
<comment type="subcellular location">
    <subcellularLocation>
        <location evidence="4">Cytoplasm</location>
    </subcellularLocation>
</comment>
<comment type="similarity">
    <text evidence="4">Belongs to the eIF-3 subunit L family.</text>
</comment>
<evidence type="ECO:0000256" key="2">
    <source>
        <dbReference type="ARBA" id="ARBA00022540"/>
    </source>
</evidence>
<keyword evidence="1 4" id="KW-0963">Cytoplasm</keyword>
<keyword evidence="3 4" id="KW-0648">Protein biosynthesis</keyword>
<dbReference type="GO" id="GO:0001732">
    <property type="term" value="P:formation of cytoplasmic translation initiation complex"/>
    <property type="evidence" value="ECO:0007669"/>
    <property type="project" value="UniProtKB-UniRule"/>
</dbReference>
<evidence type="ECO:0000256" key="1">
    <source>
        <dbReference type="ARBA" id="ARBA00022490"/>
    </source>
</evidence>
<name>A0A914X8I4_9BILA</name>
<dbReference type="InterPro" id="IPR019382">
    <property type="entry name" value="eIF3l"/>
</dbReference>
<dbReference type="GO" id="GO:0005852">
    <property type="term" value="C:eukaryotic translation initiation factor 3 complex"/>
    <property type="evidence" value="ECO:0007669"/>
    <property type="project" value="UniProtKB-UniRule"/>
</dbReference>